<organism evidence="13 14">
    <name type="scientific">Paenibacillus bovis</name>
    <dbReference type="NCBI Taxonomy" id="1616788"/>
    <lineage>
        <taxon>Bacteria</taxon>
        <taxon>Bacillati</taxon>
        <taxon>Bacillota</taxon>
        <taxon>Bacilli</taxon>
        <taxon>Bacillales</taxon>
        <taxon>Paenibacillaceae</taxon>
        <taxon>Paenibacillus</taxon>
    </lineage>
</organism>
<dbReference type="GO" id="GO:0071555">
    <property type="term" value="P:cell wall organization"/>
    <property type="evidence" value="ECO:0007669"/>
    <property type="project" value="UniProtKB-UniRule"/>
</dbReference>
<dbReference type="EMBL" id="CP013023">
    <property type="protein sequence ID" value="ANF96391.1"/>
    <property type="molecule type" value="Genomic_DNA"/>
</dbReference>
<accession>A0A172ZFG6</accession>
<evidence type="ECO:0000313" key="13">
    <source>
        <dbReference type="EMBL" id="ANF96391.1"/>
    </source>
</evidence>
<dbReference type="STRING" id="1616788.AR543_10495"/>
<evidence type="ECO:0000256" key="4">
    <source>
        <dbReference type="ARBA" id="ARBA00022679"/>
    </source>
</evidence>
<dbReference type="CDD" id="cd16913">
    <property type="entry name" value="YkuD_like"/>
    <property type="match status" value="1"/>
</dbReference>
<evidence type="ECO:0000256" key="7">
    <source>
        <dbReference type="ARBA" id="ARBA00022984"/>
    </source>
</evidence>
<sequence>MKNLLYLKRYVKMHPNNRMGWYLLGKEYEADGQVGKANYCYNRAGDIYEAFEHSKVPADVLKDYEAKVMEMAHKREQKIRRWRYSLLGVALLFLIMMRSVTAPSDQDRLMAQNDRSEPAATTNSTDADNSPQKKPPFRMPLAFTAIELSYGSDETGDAVTRYMQQQTQGTAPDKAVVLGMQKADKWLLWEPELPVMYTLAEGDNPGQTLVQSYDAKNCHCKPGQLQHYQKEAGEWMRQQEQLAAMQTAISHYQMAKGTLPAQPNQLEAPFPSNWLSGSTETMNQTFTALRALQSSGKLPAEAAAGMDGEAAQIMASTLGGHPYFKQPLEIIVDKKKHRLAVASGSVLLRNYEVGLGGAKTPEGTFNISIKVMNPNGKSDGDFGSRGMQLSDSHYAIHGTNEPDSIGTDESLGCVRMDQADVEELFDMIPLGTKVTIANNVLPGKVWVPEKRFETSKSQNQTDPNTVYHWLD</sequence>
<feature type="active site" description="Proton donor/acceptor" evidence="9">
    <location>
        <position position="397"/>
    </location>
</feature>
<dbReference type="SUPFAM" id="SSF141523">
    <property type="entry name" value="L,D-transpeptidase catalytic domain-like"/>
    <property type="match status" value="1"/>
</dbReference>
<feature type="compositionally biased region" description="Polar residues" evidence="10">
    <location>
        <begin position="119"/>
        <end position="132"/>
    </location>
</feature>
<comment type="pathway">
    <text evidence="1 9">Cell wall biogenesis; peptidoglycan biosynthesis.</text>
</comment>
<dbReference type="Pfam" id="PF03734">
    <property type="entry name" value="YkuD"/>
    <property type="match status" value="1"/>
</dbReference>
<keyword evidence="11" id="KW-0472">Membrane</keyword>
<dbReference type="RefSeq" id="WP_060534196.1">
    <property type="nucleotide sequence ID" value="NZ_CP013023.1"/>
</dbReference>
<dbReference type="GO" id="GO:0008360">
    <property type="term" value="P:regulation of cell shape"/>
    <property type="evidence" value="ECO:0007669"/>
    <property type="project" value="UniProtKB-UniRule"/>
</dbReference>
<keyword evidence="11" id="KW-0812">Transmembrane</keyword>
<evidence type="ECO:0000259" key="12">
    <source>
        <dbReference type="PROSITE" id="PS52029"/>
    </source>
</evidence>
<keyword evidence="4" id="KW-0808">Transferase</keyword>
<dbReference type="PANTHER" id="PTHR30582">
    <property type="entry name" value="L,D-TRANSPEPTIDASE"/>
    <property type="match status" value="1"/>
</dbReference>
<evidence type="ECO:0000256" key="11">
    <source>
        <dbReference type="SAM" id="Phobius"/>
    </source>
</evidence>
<dbReference type="Gene3D" id="2.40.440.10">
    <property type="entry name" value="L,D-transpeptidase catalytic domain-like"/>
    <property type="match status" value="1"/>
</dbReference>
<feature type="domain" description="L,D-TPase catalytic" evidence="12">
    <location>
        <begin position="328"/>
        <end position="437"/>
    </location>
</feature>
<dbReference type="GO" id="GO:0018104">
    <property type="term" value="P:peptidoglycan-protein cross-linking"/>
    <property type="evidence" value="ECO:0007669"/>
    <property type="project" value="TreeGrafter"/>
</dbReference>
<keyword evidence="8 9" id="KW-0961">Cell wall biogenesis/degradation</keyword>
<evidence type="ECO:0000256" key="8">
    <source>
        <dbReference type="ARBA" id="ARBA00023316"/>
    </source>
</evidence>
<evidence type="ECO:0000256" key="5">
    <source>
        <dbReference type="ARBA" id="ARBA00022801"/>
    </source>
</evidence>
<dbReference type="UniPathway" id="UPA00219"/>
<keyword evidence="14" id="KW-1185">Reference proteome</keyword>
<feature type="compositionally biased region" description="Polar residues" evidence="10">
    <location>
        <begin position="455"/>
        <end position="464"/>
    </location>
</feature>
<feature type="transmembrane region" description="Helical" evidence="11">
    <location>
        <begin position="82"/>
        <end position="100"/>
    </location>
</feature>
<dbReference type="GO" id="GO:0071972">
    <property type="term" value="F:peptidoglycan L,D-transpeptidase activity"/>
    <property type="evidence" value="ECO:0007669"/>
    <property type="project" value="TreeGrafter"/>
</dbReference>
<dbReference type="InterPro" id="IPR005490">
    <property type="entry name" value="LD_TPept_cat_dom"/>
</dbReference>
<dbReference type="GO" id="GO:0016757">
    <property type="term" value="F:glycosyltransferase activity"/>
    <property type="evidence" value="ECO:0007669"/>
    <property type="project" value="UniProtKB-KW"/>
</dbReference>
<dbReference type="PANTHER" id="PTHR30582:SF24">
    <property type="entry name" value="L,D-TRANSPEPTIDASE ERFK_SRFK-RELATED"/>
    <property type="match status" value="1"/>
</dbReference>
<dbReference type="GO" id="GO:0005576">
    <property type="term" value="C:extracellular region"/>
    <property type="evidence" value="ECO:0007669"/>
    <property type="project" value="TreeGrafter"/>
</dbReference>
<dbReference type="KEGG" id="pbv:AR543_10495"/>
<name>A0A172ZFG6_9BACL</name>
<keyword evidence="6 9" id="KW-0133">Cell shape</keyword>
<dbReference type="Proteomes" id="UP000078148">
    <property type="component" value="Chromosome"/>
</dbReference>
<keyword evidence="3" id="KW-0328">Glycosyltransferase</keyword>
<keyword evidence="11" id="KW-1133">Transmembrane helix</keyword>
<comment type="similarity">
    <text evidence="2">Belongs to the YkuD family.</text>
</comment>
<evidence type="ECO:0000256" key="3">
    <source>
        <dbReference type="ARBA" id="ARBA00022676"/>
    </source>
</evidence>
<dbReference type="AlphaFoldDB" id="A0A172ZFG6"/>
<dbReference type="InterPro" id="IPR050979">
    <property type="entry name" value="LD-transpeptidase"/>
</dbReference>
<keyword evidence="7 9" id="KW-0573">Peptidoglycan synthesis</keyword>
<dbReference type="OrthoDB" id="9787225at2"/>
<evidence type="ECO:0000313" key="14">
    <source>
        <dbReference type="Proteomes" id="UP000078148"/>
    </source>
</evidence>
<evidence type="ECO:0000256" key="2">
    <source>
        <dbReference type="ARBA" id="ARBA00005992"/>
    </source>
</evidence>
<feature type="region of interest" description="Disordered" evidence="10">
    <location>
        <begin position="111"/>
        <end position="136"/>
    </location>
</feature>
<evidence type="ECO:0000256" key="1">
    <source>
        <dbReference type="ARBA" id="ARBA00004752"/>
    </source>
</evidence>
<reference evidence="14" key="1">
    <citation type="submission" date="2015-10" db="EMBL/GenBank/DDBJ databases">
        <title>Genome of Paenibacillus bovis sp. nov.</title>
        <authorList>
            <person name="Wu Z."/>
            <person name="Gao C."/>
            <person name="Liu Z."/>
            <person name="Zheng H."/>
        </authorList>
    </citation>
    <scope>NUCLEOTIDE SEQUENCE [LARGE SCALE GENOMIC DNA]</scope>
    <source>
        <strain evidence="14">BD3526</strain>
    </source>
</reference>
<feature type="active site" description="Nucleophile" evidence="9">
    <location>
        <position position="413"/>
    </location>
</feature>
<evidence type="ECO:0000256" key="6">
    <source>
        <dbReference type="ARBA" id="ARBA00022960"/>
    </source>
</evidence>
<dbReference type="PROSITE" id="PS52029">
    <property type="entry name" value="LD_TPASE"/>
    <property type="match status" value="1"/>
</dbReference>
<evidence type="ECO:0000256" key="9">
    <source>
        <dbReference type="PROSITE-ProRule" id="PRU01373"/>
    </source>
</evidence>
<protein>
    <recommendedName>
        <fullName evidence="12">L,D-TPase catalytic domain-containing protein</fullName>
    </recommendedName>
</protein>
<reference evidence="13 14" key="2">
    <citation type="journal article" date="2016" name="Int. J. Syst. Evol. Microbiol.">
        <title>Paenibacillus bovis sp. nov., isolated from raw yak (Bos grunniens) milk.</title>
        <authorList>
            <person name="Gao C."/>
            <person name="Han J."/>
            <person name="Liu Z."/>
            <person name="Xu X."/>
            <person name="Hang F."/>
            <person name="Wu Z."/>
        </authorList>
    </citation>
    <scope>NUCLEOTIDE SEQUENCE [LARGE SCALE GENOMIC DNA]</scope>
    <source>
        <strain evidence="13 14">BD3526</strain>
    </source>
</reference>
<evidence type="ECO:0000256" key="10">
    <source>
        <dbReference type="SAM" id="MobiDB-lite"/>
    </source>
</evidence>
<proteinExistence type="inferred from homology"/>
<feature type="region of interest" description="Disordered" evidence="10">
    <location>
        <begin position="452"/>
        <end position="471"/>
    </location>
</feature>
<gene>
    <name evidence="13" type="ORF">AR543_10495</name>
</gene>
<keyword evidence="5" id="KW-0378">Hydrolase</keyword>
<dbReference type="InterPro" id="IPR038063">
    <property type="entry name" value="Transpep_catalytic_dom"/>
</dbReference>